<organism evidence="2 3">
    <name type="scientific">Symbiodinium microadriaticum</name>
    <name type="common">Dinoflagellate</name>
    <name type="synonym">Zooxanthella microadriatica</name>
    <dbReference type="NCBI Taxonomy" id="2951"/>
    <lineage>
        <taxon>Eukaryota</taxon>
        <taxon>Sar</taxon>
        <taxon>Alveolata</taxon>
        <taxon>Dinophyceae</taxon>
        <taxon>Suessiales</taxon>
        <taxon>Symbiodiniaceae</taxon>
        <taxon>Symbiodinium</taxon>
    </lineage>
</organism>
<evidence type="ECO:0000313" key="3">
    <source>
        <dbReference type="Proteomes" id="UP000186817"/>
    </source>
</evidence>
<comment type="caution">
    <text evidence="2">The sequence shown here is derived from an EMBL/GenBank/DDBJ whole genome shotgun (WGS) entry which is preliminary data.</text>
</comment>
<proteinExistence type="predicted"/>
<feature type="non-terminal residue" evidence="2">
    <location>
        <position position="1"/>
    </location>
</feature>
<feature type="region of interest" description="Disordered" evidence="1">
    <location>
        <begin position="1"/>
        <end position="20"/>
    </location>
</feature>
<accession>A0A1Q9BSS9</accession>
<dbReference type="EMBL" id="LSRX01004838">
    <property type="protein sequence ID" value="OLP73751.1"/>
    <property type="molecule type" value="Genomic_DNA"/>
</dbReference>
<protein>
    <submittedName>
        <fullName evidence="2">Uncharacterized protein</fullName>
    </submittedName>
</protein>
<dbReference type="OrthoDB" id="10519943at2759"/>
<reference evidence="2 3" key="1">
    <citation type="submission" date="2016-02" db="EMBL/GenBank/DDBJ databases">
        <title>Genome analysis of coral dinoflagellate symbionts highlights evolutionary adaptations to a symbiotic lifestyle.</title>
        <authorList>
            <person name="Aranda M."/>
            <person name="Li Y."/>
            <person name="Liew Y.J."/>
            <person name="Baumgarten S."/>
            <person name="Simakov O."/>
            <person name="Wilson M."/>
            <person name="Piel J."/>
            <person name="Ashoor H."/>
            <person name="Bougouffa S."/>
            <person name="Bajic V.B."/>
            <person name="Ryu T."/>
            <person name="Ravasi T."/>
            <person name="Bayer T."/>
            <person name="Micklem G."/>
            <person name="Kim H."/>
            <person name="Bhak J."/>
            <person name="Lajeunesse T.C."/>
            <person name="Voolstra C.R."/>
        </authorList>
    </citation>
    <scope>NUCLEOTIDE SEQUENCE [LARGE SCALE GENOMIC DNA]</scope>
    <source>
        <strain evidence="2 3">CCMP2467</strain>
    </source>
</reference>
<dbReference type="AlphaFoldDB" id="A0A1Q9BSS9"/>
<dbReference type="Proteomes" id="UP000186817">
    <property type="component" value="Unassembled WGS sequence"/>
</dbReference>
<evidence type="ECO:0000313" key="2">
    <source>
        <dbReference type="EMBL" id="OLP73751.1"/>
    </source>
</evidence>
<evidence type="ECO:0000256" key="1">
    <source>
        <dbReference type="SAM" id="MobiDB-lite"/>
    </source>
</evidence>
<keyword evidence="3" id="KW-1185">Reference proteome</keyword>
<name>A0A1Q9BSS9_SYMMI</name>
<sequence>VKKLAARRLSEGSKQTAEEQLNSVVGKLDELTKTLSESKSLRGESVHAPIPVIPPRY</sequence>
<gene>
    <name evidence="2" type="ORF">AK812_SmicGene46906</name>
</gene>